<evidence type="ECO:0000259" key="13">
    <source>
        <dbReference type="PROSITE" id="PS50053"/>
    </source>
</evidence>
<dbReference type="InterPro" id="IPR000719">
    <property type="entry name" value="Prot_kinase_dom"/>
</dbReference>
<dbReference type="SUPFAM" id="SSF54236">
    <property type="entry name" value="Ubiquitin-like"/>
    <property type="match status" value="1"/>
</dbReference>
<dbReference type="Gene3D" id="1.10.510.10">
    <property type="entry name" value="Transferase(Phosphotransferase) domain 1"/>
    <property type="match status" value="1"/>
</dbReference>
<keyword evidence="3" id="KW-0808">Transferase</keyword>
<proteinExistence type="inferred from homology"/>
<comment type="caution">
    <text evidence="10">Lacks conserved residue(s) required for the propagation of feature annotation.</text>
</comment>
<dbReference type="PANTHER" id="PTHR48016:SF61">
    <property type="entry name" value="PROTEIN KINASE DOMAIN-CONTAINING PROTEIN"/>
    <property type="match status" value="1"/>
</dbReference>
<dbReference type="InterPro" id="IPR000569">
    <property type="entry name" value="HECT_dom"/>
</dbReference>
<keyword evidence="16" id="KW-1185">Reference proteome</keyword>
<evidence type="ECO:0000313" key="15">
    <source>
        <dbReference type="EMBL" id="KAJ9174800.1"/>
    </source>
</evidence>
<evidence type="ECO:0000256" key="1">
    <source>
        <dbReference type="ARBA" id="ARBA00006529"/>
    </source>
</evidence>
<dbReference type="InterPro" id="IPR035983">
    <property type="entry name" value="Hect_E3_ubiquitin_ligase"/>
</dbReference>
<dbReference type="Proteomes" id="UP001174677">
    <property type="component" value="Chromosome 8"/>
</dbReference>
<sequence length="913" mass="105887">MTSFRLPSTLCKAIDSMIAKFWWGQKEEERDSLDFMGFYGVSKCQSIDGIVQDILKLAEQMQEVVFSYANRKKNMAAHSLARKITSDDSFNFNPLAQTNFSRWRMVNPIAFDYPSKYRMGRLKNSLCKIPVTEQKLYCKGKQLQRWQTLEDCSIQNDDCLELQRVFDDKSVLLQKIHQMSSKICRMCRGQSLPKDNLQDDEKTIVALLALLREEESENLMSSYSVPATLVMLYRSAIPQYKAYASALIRFSMEEISNCPNVSVDRCIHLVFSGVLRNAICGIDNAKEEDKSIVDLLSTGIKGVFSYLLNKMENNLRLIPETARIFETSGWLHSVSIVYLDILKELNSISQLWENEQKQFQHVLMNQQISLQLILEKTTWKDDYHWLLKHNDVIDSKSRMHLVTMMMIPEEKLLDAEFYKPLVHWSRFLDEDLYESLKDNNITSPKKLQDWLYKLCQAIFKPQNLLFLACSNDPMKFYPNPELKLEPLHFDCFEFSGKVIALALMHEVQVGVAFHRLFLLPLEEISVKDLRDANPSFYNNKAKHRFHDDDEILDDFINSMSEQISFFRKGFNSVFGKSIDKLLKYRGIDVEDLNLVLKGDLNLGFNSGERTHVNHDNNESDPLMSQFLKINRQRLNITKSKWRKDRKKPLGGGIFGKVYKGYADGGFFFAVKEIQIKNKGEIDKINQEVNLLCQFSHPNIVKYYGTEEDESKVNIFLELVSTGSLRKVYRSFELEESQVSHYTKQILEGLKYLHERKVVHGDIKCANILVDEKGYVKITDFGLTKVTGVIALLKSRYGKIDWTAPEVMKQDKEYGFEADIWSLGCTVVEMLIRDFPYSHFKELHAKSTDPLKDFKADLELEVQKGSILHYLPKYSLHDYPLALDFIERCLKRNPNERPTADTLLEHKFVKDSGC</sequence>
<dbReference type="InterPro" id="IPR029071">
    <property type="entry name" value="Ubiquitin-like_domsf"/>
</dbReference>
<protein>
    <recommendedName>
        <fullName evidence="2">mitogen-activated protein kinase kinase kinase</fullName>
        <ecNumber evidence="2">2.7.11.25</ecNumber>
    </recommendedName>
</protein>
<dbReference type="PROSITE" id="PS50237">
    <property type="entry name" value="HECT"/>
    <property type="match status" value="1"/>
</dbReference>
<evidence type="ECO:0000256" key="7">
    <source>
        <dbReference type="ARBA" id="ARBA00022840"/>
    </source>
</evidence>
<evidence type="ECO:0000256" key="2">
    <source>
        <dbReference type="ARBA" id="ARBA00012406"/>
    </source>
</evidence>
<comment type="similarity">
    <text evidence="1">Belongs to the protein kinase superfamily. STE Ser/Thr protein kinase family. MAP kinase kinase kinase subfamily.</text>
</comment>
<gene>
    <name evidence="15" type="ORF">P3X46_013405</name>
</gene>
<evidence type="ECO:0000256" key="10">
    <source>
        <dbReference type="PROSITE-ProRule" id="PRU00104"/>
    </source>
</evidence>
<feature type="binding site" evidence="11">
    <location>
        <position position="671"/>
    </location>
    <ligand>
        <name>ATP</name>
        <dbReference type="ChEBI" id="CHEBI:30616"/>
    </ligand>
</feature>
<dbReference type="InterPro" id="IPR011009">
    <property type="entry name" value="Kinase-like_dom_sf"/>
</dbReference>
<dbReference type="Gene3D" id="3.30.200.20">
    <property type="entry name" value="Phosphorylase Kinase, domain 1"/>
    <property type="match status" value="1"/>
</dbReference>
<dbReference type="Gene3D" id="3.30.2160.10">
    <property type="entry name" value="Hect, E3 ligase catalytic domain"/>
    <property type="match status" value="1"/>
</dbReference>
<comment type="catalytic activity">
    <reaction evidence="9">
        <text>L-seryl-[protein] + ATP = O-phospho-L-seryl-[protein] + ADP + H(+)</text>
        <dbReference type="Rhea" id="RHEA:17989"/>
        <dbReference type="Rhea" id="RHEA-COMP:9863"/>
        <dbReference type="Rhea" id="RHEA-COMP:11604"/>
        <dbReference type="ChEBI" id="CHEBI:15378"/>
        <dbReference type="ChEBI" id="CHEBI:29999"/>
        <dbReference type="ChEBI" id="CHEBI:30616"/>
        <dbReference type="ChEBI" id="CHEBI:83421"/>
        <dbReference type="ChEBI" id="CHEBI:456216"/>
        <dbReference type="EC" id="2.7.11.25"/>
    </reaction>
</comment>
<dbReference type="SUPFAM" id="SSF56112">
    <property type="entry name" value="Protein kinase-like (PK-like)"/>
    <property type="match status" value="1"/>
</dbReference>
<evidence type="ECO:0000256" key="11">
    <source>
        <dbReference type="PROSITE-ProRule" id="PRU10141"/>
    </source>
</evidence>
<comment type="catalytic activity">
    <reaction evidence="8">
        <text>L-threonyl-[protein] + ATP = O-phospho-L-threonyl-[protein] + ADP + H(+)</text>
        <dbReference type="Rhea" id="RHEA:46608"/>
        <dbReference type="Rhea" id="RHEA-COMP:11060"/>
        <dbReference type="Rhea" id="RHEA-COMP:11605"/>
        <dbReference type="ChEBI" id="CHEBI:15378"/>
        <dbReference type="ChEBI" id="CHEBI:30013"/>
        <dbReference type="ChEBI" id="CHEBI:30616"/>
        <dbReference type="ChEBI" id="CHEBI:61977"/>
        <dbReference type="ChEBI" id="CHEBI:456216"/>
        <dbReference type="EC" id="2.7.11.25"/>
    </reaction>
</comment>
<dbReference type="PROSITE" id="PS50053">
    <property type="entry name" value="UBIQUITIN_2"/>
    <property type="match status" value="1"/>
</dbReference>
<dbReference type="SMART" id="SM00220">
    <property type="entry name" value="S_TKc"/>
    <property type="match status" value="1"/>
</dbReference>
<evidence type="ECO:0000259" key="12">
    <source>
        <dbReference type="PROSITE" id="PS50011"/>
    </source>
</evidence>
<dbReference type="CDD" id="cd17039">
    <property type="entry name" value="Ubl_ubiquitin_like"/>
    <property type="match status" value="1"/>
</dbReference>
<dbReference type="SUPFAM" id="SSF56204">
    <property type="entry name" value="Hect, E3 ligase catalytic domain"/>
    <property type="match status" value="1"/>
</dbReference>
<feature type="domain" description="HECT" evidence="14">
    <location>
        <begin position="448"/>
        <end position="539"/>
    </location>
</feature>
<dbReference type="InterPro" id="IPR008271">
    <property type="entry name" value="Ser/Thr_kinase_AS"/>
</dbReference>
<evidence type="ECO:0000259" key="14">
    <source>
        <dbReference type="PROSITE" id="PS50237"/>
    </source>
</evidence>
<feature type="domain" description="Protein kinase" evidence="12">
    <location>
        <begin position="643"/>
        <end position="908"/>
    </location>
</feature>
<keyword evidence="6 10" id="KW-0833">Ubl conjugation pathway</keyword>
<keyword evidence="4 11" id="KW-0547">Nucleotide-binding</keyword>
<dbReference type="Gene3D" id="3.90.1750.10">
    <property type="entry name" value="Hect, E3 ligase catalytic domains"/>
    <property type="match status" value="1"/>
</dbReference>
<evidence type="ECO:0000256" key="8">
    <source>
        <dbReference type="ARBA" id="ARBA00047559"/>
    </source>
</evidence>
<dbReference type="PROSITE" id="PS00107">
    <property type="entry name" value="PROTEIN_KINASE_ATP"/>
    <property type="match status" value="1"/>
</dbReference>
<dbReference type="EC" id="2.7.11.25" evidence="2"/>
<evidence type="ECO:0000256" key="3">
    <source>
        <dbReference type="ARBA" id="ARBA00022679"/>
    </source>
</evidence>
<name>A0ABQ9M5T4_HEVBR</name>
<evidence type="ECO:0000256" key="6">
    <source>
        <dbReference type="ARBA" id="ARBA00022786"/>
    </source>
</evidence>
<comment type="caution">
    <text evidence="15">The sequence shown here is derived from an EMBL/GenBank/DDBJ whole genome shotgun (WGS) entry which is preliminary data.</text>
</comment>
<dbReference type="PROSITE" id="PS00108">
    <property type="entry name" value="PROTEIN_KINASE_ST"/>
    <property type="match status" value="1"/>
</dbReference>
<keyword evidence="7 11" id="KW-0067">ATP-binding</keyword>
<dbReference type="InterPro" id="IPR050538">
    <property type="entry name" value="MAP_kinase_kinase_kinase"/>
</dbReference>
<reference evidence="15 16" key="1">
    <citation type="journal article" date="2023" name="Plant Biotechnol. J.">
        <title>Chromosome-level wild Hevea brasiliensis genome provides new tools for genomic-assisted breeding and valuable loci to elevate rubber yield.</title>
        <authorList>
            <person name="Cheng H."/>
            <person name="Song X."/>
            <person name="Hu Y."/>
            <person name="Wu T."/>
            <person name="Yang Q."/>
            <person name="An Z."/>
            <person name="Feng S."/>
            <person name="Deng Z."/>
            <person name="Wu W."/>
            <person name="Zeng X."/>
            <person name="Tu M."/>
            <person name="Wang X."/>
            <person name="Huang H."/>
        </authorList>
    </citation>
    <scope>NUCLEOTIDE SEQUENCE [LARGE SCALE GENOMIC DNA]</scope>
    <source>
        <strain evidence="15">MT/VB/25A 57/8</strain>
    </source>
</reference>
<feature type="domain" description="Ubiquitin-like" evidence="13">
    <location>
        <begin position="129"/>
        <end position="162"/>
    </location>
</feature>
<dbReference type="PROSITE" id="PS50011">
    <property type="entry name" value="PROTEIN_KINASE_DOM"/>
    <property type="match status" value="1"/>
</dbReference>
<dbReference type="Pfam" id="PF00069">
    <property type="entry name" value="Pkinase"/>
    <property type="match status" value="1"/>
</dbReference>
<dbReference type="Pfam" id="PF00240">
    <property type="entry name" value="ubiquitin"/>
    <property type="match status" value="1"/>
</dbReference>
<accession>A0ABQ9M5T4</accession>
<keyword evidence="5" id="KW-0418">Kinase</keyword>
<evidence type="ECO:0000256" key="9">
    <source>
        <dbReference type="ARBA" id="ARBA00048329"/>
    </source>
</evidence>
<evidence type="ECO:0000256" key="5">
    <source>
        <dbReference type="ARBA" id="ARBA00022777"/>
    </source>
</evidence>
<dbReference type="Gene3D" id="3.10.20.90">
    <property type="entry name" value="Phosphatidylinositol 3-kinase Catalytic Subunit, Chain A, domain 1"/>
    <property type="match status" value="1"/>
</dbReference>
<dbReference type="InterPro" id="IPR000626">
    <property type="entry name" value="Ubiquitin-like_dom"/>
</dbReference>
<dbReference type="Pfam" id="PF00632">
    <property type="entry name" value="HECT"/>
    <property type="match status" value="1"/>
</dbReference>
<dbReference type="InterPro" id="IPR017441">
    <property type="entry name" value="Protein_kinase_ATP_BS"/>
</dbReference>
<evidence type="ECO:0000256" key="4">
    <source>
        <dbReference type="ARBA" id="ARBA00022741"/>
    </source>
</evidence>
<organism evidence="15 16">
    <name type="scientific">Hevea brasiliensis</name>
    <name type="common">Para rubber tree</name>
    <name type="synonym">Siphonia brasiliensis</name>
    <dbReference type="NCBI Taxonomy" id="3981"/>
    <lineage>
        <taxon>Eukaryota</taxon>
        <taxon>Viridiplantae</taxon>
        <taxon>Streptophyta</taxon>
        <taxon>Embryophyta</taxon>
        <taxon>Tracheophyta</taxon>
        <taxon>Spermatophyta</taxon>
        <taxon>Magnoliopsida</taxon>
        <taxon>eudicotyledons</taxon>
        <taxon>Gunneridae</taxon>
        <taxon>Pentapetalae</taxon>
        <taxon>rosids</taxon>
        <taxon>fabids</taxon>
        <taxon>Malpighiales</taxon>
        <taxon>Euphorbiaceae</taxon>
        <taxon>Crotonoideae</taxon>
        <taxon>Micrandreae</taxon>
        <taxon>Hevea</taxon>
    </lineage>
</organism>
<evidence type="ECO:0000313" key="16">
    <source>
        <dbReference type="Proteomes" id="UP001174677"/>
    </source>
</evidence>
<dbReference type="EMBL" id="JARPOI010000008">
    <property type="protein sequence ID" value="KAJ9174800.1"/>
    <property type="molecule type" value="Genomic_DNA"/>
</dbReference>
<dbReference type="PANTHER" id="PTHR48016">
    <property type="entry name" value="MAP KINASE KINASE KINASE SSK2-RELATED-RELATED"/>
    <property type="match status" value="1"/>
</dbReference>
<dbReference type="CDD" id="cd06606">
    <property type="entry name" value="STKc_MAPKKK"/>
    <property type="match status" value="1"/>
</dbReference>